<dbReference type="Proteomes" id="UP000663860">
    <property type="component" value="Unassembled WGS sequence"/>
</dbReference>
<sequence>MNMLPVNDLTNIEHNFWNYTNYAQRITQTITDTVVGQLRNPNITPTQRPPQIDLTSFSYEEIIQHLIDVQRTKLRFRMIPKADGSFYQTFYNPQLGVDPDVCAETIIYHGRTFTLELRYDGGNNTRQPGNCLLIETGRPALHYGQLPDGDFNNPAVRLLFFTEIVRRKAIDPHRGYLQDEYHTLPVGLGIYMAYQLFTDGRIAFGDFWFSWNTYHIFSGDGPQRWNRFQALFTRYHQEYMNGMQNLDEMRVHLERNMLQFYSGEPECYLVNLFG</sequence>
<evidence type="ECO:0000313" key="3">
    <source>
        <dbReference type="Proteomes" id="UP000663868"/>
    </source>
</evidence>
<name>A0A819MK56_9BILA</name>
<gene>
    <name evidence="1" type="ORF">IZO911_LOCUS12924</name>
    <name evidence="2" type="ORF">KXQ929_LOCUS27374</name>
</gene>
<proteinExistence type="predicted"/>
<evidence type="ECO:0000313" key="1">
    <source>
        <dbReference type="EMBL" id="CAF0913771.1"/>
    </source>
</evidence>
<evidence type="ECO:0000313" key="2">
    <source>
        <dbReference type="EMBL" id="CAF3981564.1"/>
    </source>
</evidence>
<reference evidence="2" key="1">
    <citation type="submission" date="2021-02" db="EMBL/GenBank/DDBJ databases">
        <authorList>
            <person name="Nowell W R."/>
        </authorList>
    </citation>
    <scope>NUCLEOTIDE SEQUENCE</scope>
</reference>
<comment type="caution">
    <text evidence="2">The sequence shown here is derived from an EMBL/GenBank/DDBJ whole genome shotgun (WGS) entry which is preliminary data.</text>
</comment>
<organism evidence="2 3">
    <name type="scientific">Adineta steineri</name>
    <dbReference type="NCBI Taxonomy" id="433720"/>
    <lineage>
        <taxon>Eukaryota</taxon>
        <taxon>Metazoa</taxon>
        <taxon>Spiralia</taxon>
        <taxon>Gnathifera</taxon>
        <taxon>Rotifera</taxon>
        <taxon>Eurotatoria</taxon>
        <taxon>Bdelloidea</taxon>
        <taxon>Adinetida</taxon>
        <taxon>Adinetidae</taxon>
        <taxon>Adineta</taxon>
    </lineage>
</organism>
<accession>A0A819MK56</accession>
<protein>
    <submittedName>
        <fullName evidence="2">Uncharacterized protein</fullName>
    </submittedName>
</protein>
<dbReference type="EMBL" id="CAJOBB010002584">
    <property type="protein sequence ID" value="CAF3981564.1"/>
    <property type="molecule type" value="Genomic_DNA"/>
</dbReference>
<dbReference type="Proteomes" id="UP000663868">
    <property type="component" value="Unassembled WGS sequence"/>
</dbReference>
<dbReference type="EMBL" id="CAJNOE010000102">
    <property type="protein sequence ID" value="CAF0913771.1"/>
    <property type="molecule type" value="Genomic_DNA"/>
</dbReference>
<dbReference type="AlphaFoldDB" id="A0A819MK56"/>